<comment type="subcellular location">
    <subcellularLocation>
        <location evidence="1 8">Cell membrane</location>
        <topology evidence="1 8">Multi-pass membrane protein</topology>
    </subcellularLocation>
</comment>
<feature type="transmembrane region" description="Helical" evidence="8">
    <location>
        <begin position="134"/>
        <end position="152"/>
    </location>
</feature>
<evidence type="ECO:0000256" key="3">
    <source>
        <dbReference type="ARBA" id="ARBA00022448"/>
    </source>
</evidence>
<proteinExistence type="inferred from homology"/>
<evidence type="ECO:0000313" key="9">
    <source>
        <dbReference type="EMBL" id="SDL16951.1"/>
    </source>
</evidence>
<evidence type="ECO:0000256" key="6">
    <source>
        <dbReference type="ARBA" id="ARBA00022989"/>
    </source>
</evidence>
<feature type="transmembrane region" description="Helical" evidence="8">
    <location>
        <begin position="105"/>
        <end position="122"/>
    </location>
</feature>
<dbReference type="PANTHER" id="PTHR30269:SF37">
    <property type="entry name" value="MEMBRANE TRANSPORTER PROTEIN"/>
    <property type="match status" value="1"/>
</dbReference>
<accession>A0A1G9HVH0</accession>
<evidence type="ECO:0000256" key="1">
    <source>
        <dbReference type="ARBA" id="ARBA00004651"/>
    </source>
</evidence>
<feature type="transmembrane region" description="Helical" evidence="8">
    <location>
        <begin position="43"/>
        <end position="65"/>
    </location>
</feature>
<dbReference type="Pfam" id="PF01925">
    <property type="entry name" value="TauE"/>
    <property type="match status" value="1"/>
</dbReference>
<dbReference type="PANTHER" id="PTHR30269">
    <property type="entry name" value="TRANSMEMBRANE PROTEIN YFCA"/>
    <property type="match status" value="1"/>
</dbReference>
<keyword evidence="6 8" id="KW-1133">Transmembrane helix</keyword>
<dbReference type="EMBL" id="FNGE01000007">
    <property type="protein sequence ID" value="SDL16951.1"/>
    <property type="molecule type" value="Genomic_DNA"/>
</dbReference>
<evidence type="ECO:0000256" key="4">
    <source>
        <dbReference type="ARBA" id="ARBA00022475"/>
    </source>
</evidence>
<protein>
    <recommendedName>
        <fullName evidence="8">Probable membrane transporter protein</fullName>
    </recommendedName>
</protein>
<dbReference type="RefSeq" id="WP_175558812.1">
    <property type="nucleotide sequence ID" value="NZ_FNGE01000007.1"/>
</dbReference>
<comment type="similarity">
    <text evidence="2 8">Belongs to the 4-toluene sulfonate uptake permease (TSUP) (TC 2.A.102) family.</text>
</comment>
<keyword evidence="5 8" id="KW-0812">Transmembrane</keyword>
<keyword evidence="7 8" id="KW-0472">Membrane</keyword>
<evidence type="ECO:0000313" key="10">
    <source>
        <dbReference type="Proteomes" id="UP000199555"/>
    </source>
</evidence>
<feature type="transmembrane region" description="Helical" evidence="8">
    <location>
        <begin position="202"/>
        <end position="219"/>
    </location>
</feature>
<organism evidence="9 10">
    <name type="scientific">Paracoccus chinensis</name>
    <dbReference type="NCBI Taxonomy" id="525640"/>
    <lineage>
        <taxon>Bacteria</taxon>
        <taxon>Pseudomonadati</taxon>
        <taxon>Pseudomonadota</taxon>
        <taxon>Alphaproteobacteria</taxon>
        <taxon>Rhodobacterales</taxon>
        <taxon>Paracoccaceae</taxon>
        <taxon>Paracoccus</taxon>
    </lineage>
</organism>
<evidence type="ECO:0000256" key="5">
    <source>
        <dbReference type="ARBA" id="ARBA00022692"/>
    </source>
</evidence>
<reference evidence="10" key="1">
    <citation type="submission" date="2016-10" db="EMBL/GenBank/DDBJ databases">
        <authorList>
            <person name="Varghese N."/>
            <person name="Submissions S."/>
        </authorList>
    </citation>
    <scope>NUCLEOTIDE SEQUENCE [LARGE SCALE GENOMIC DNA]</scope>
    <source>
        <strain evidence="10">CGMCC 1.7655</strain>
    </source>
</reference>
<name>A0A1G9HVH0_9RHOB</name>
<dbReference type="InterPro" id="IPR052017">
    <property type="entry name" value="TSUP"/>
</dbReference>
<keyword evidence="3" id="KW-0813">Transport</keyword>
<dbReference type="InterPro" id="IPR002781">
    <property type="entry name" value="TM_pro_TauE-like"/>
</dbReference>
<evidence type="ECO:0000256" key="2">
    <source>
        <dbReference type="ARBA" id="ARBA00009142"/>
    </source>
</evidence>
<feature type="transmembrane region" description="Helical" evidence="8">
    <location>
        <begin position="77"/>
        <end position="99"/>
    </location>
</feature>
<evidence type="ECO:0000256" key="8">
    <source>
        <dbReference type="RuleBase" id="RU363041"/>
    </source>
</evidence>
<dbReference type="GO" id="GO:0005886">
    <property type="term" value="C:plasma membrane"/>
    <property type="evidence" value="ECO:0007669"/>
    <property type="project" value="UniProtKB-SubCell"/>
</dbReference>
<keyword evidence="10" id="KW-1185">Reference proteome</keyword>
<sequence length="257" mass="27225">MPEVGWSALAAFWGLSALGAWSQTLTGFALGLIVMSGTTLFGLLPVPVTAQIISILVLLNGAMVLWRDHHHADRKAVLAAVIGATPMIALGYWLLHWMVGSALEWLRLILGVFIAAAALQLVHRPQPWEARSPTPAFGIAGATGGIMGGLFATSGPPLIWLLYRQPLTLDTIRVTLVVYFVITQGFRLLLTVADRSFDRLTAIALAGALLAVALGTWAARRFPPPVSPLTIRRGALVLLFLSGVGLIGTAGVALARG</sequence>
<feature type="transmembrane region" description="Helical" evidence="8">
    <location>
        <begin position="231"/>
        <end position="255"/>
    </location>
</feature>
<gene>
    <name evidence="9" type="ORF">SAMN04487971_10735</name>
</gene>
<evidence type="ECO:0000256" key="7">
    <source>
        <dbReference type="ARBA" id="ARBA00023136"/>
    </source>
</evidence>
<dbReference type="STRING" id="525640.SAMN04487971_10735"/>
<dbReference type="Proteomes" id="UP000199555">
    <property type="component" value="Unassembled WGS sequence"/>
</dbReference>
<dbReference type="AlphaFoldDB" id="A0A1G9HVH0"/>
<keyword evidence="4 8" id="KW-1003">Cell membrane</keyword>
<feature type="transmembrane region" description="Helical" evidence="8">
    <location>
        <begin position="172"/>
        <end position="190"/>
    </location>
</feature>